<dbReference type="GO" id="GO:0016020">
    <property type="term" value="C:membrane"/>
    <property type="evidence" value="ECO:0007669"/>
    <property type="project" value="TreeGrafter"/>
</dbReference>
<evidence type="ECO:0000313" key="3">
    <source>
        <dbReference type="Proteomes" id="UP000272942"/>
    </source>
</evidence>
<evidence type="ECO:0000259" key="1">
    <source>
        <dbReference type="Pfam" id="PF23353"/>
    </source>
</evidence>
<dbReference type="InterPro" id="IPR016616">
    <property type="entry name" value="Bardet-Biedl_syndrome_2_prot"/>
</dbReference>
<organism evidence="4">
    <name type="scientific">Echinostoma caproni</name>
    <dbReference type="NCBI Taxonomy" id="27848"/>
    <lineage>
        <taxon>Eukaryota</taxon>
        <taxon>Metazoa</taxon>
        <taxon>Spiralia</taxon>
        <taxon>Lophotrochozoa</taxon>
        <taxon>Platyhelminthes</taxon>
        <taxon>Trematoda</taxon>
        <taxon>Digenea</taxon>
        <taxon>Plagiorchiida</taxon>
        <taxon>Echinostomata</taxon>
        <taxon>Echinostomatoidea</taxon>
        <taxon>Echinostomatidae</taxon>
        <taxon>Echinostoma</taxon>
    </lineage>
</organism>
<dbReference type="AlphaFoldDB" id="A0A183AZK7"/>
<dbReference type="Proteomes" id="UP000272942">
    <property type="component" value="Unassembled WGS sequence"/>
</dbReference>
<keyword evidence="3" id="KW-1185">Reference proteome</keyword>
<proteinExistence type="predicted"/>
<feature type="domain" description="BBS2 hairpin" evidence="1">
    <location>
        <begin position="68"/>
        <end position="118"/>
    </location>
</feature>
<dbReference type="PANTHER" id="PTHR32465:SF0">
    <property type="entry name" value="BARDET-BIEDL SYNDROME 2 PROTEIN"/>
    <property type="match status" value="1"/>
</dbReference>
<dbReference type="OrthoDB" id="6255080at2759"/>
<reference evidence="4" key="1">
    <citation type="submission" date="2016-06" db="UniProtKB">
        <authorList>
            <consortium name="WormBaseParasite"/>
        </authorList>
    </citation>
    <scope>IDENTIFICATION</scope>
</reference>
<dbReference type="GO" id="GO:1905515">
    <property type="term" value="P:non-motile cilium assembly"/>
    <property type="evidence" value="ECO:0007669"/>
    <property type="project" value="InterPro"/>
</dbReference>
<dbReference type="GO" id="GO:0031514">
    <property type="term" value="C:motile cilium"/>
    <property type="evidence" value="ECO:0007669"/>
    <property type="project" value="TreeGrafter"/>
</dbReference>
<sequence>MYRLISESAETDWPTDKVKPFGGVTFSVTERPQKISIRTDCIEIAANMVQSIARYLNLSELASTCDFPVAMEQLKNLIDSSTAHQVTREQMIAELAEKKQLIRNLTVLAEDHRLVGNW</sequence>
<reference evidence="2 3" key="2">
    <citation type="submission" date="2018-11" db="EMBL/GenBank/DDBJ databases">
        <authorList>
            <consortium name="Pathogen Informatics"/>
        </authorList>
    </citation>
    <scope>NUCLEOTIDE SEQUENCE [LARGE SCALE GENOMIC DNA]</scope>
    <source>
        <strain evidence="2 3">Egypt</strain>
    </source>
</reference>
<dbReference type="Pfam" id="PF23353">
    <property type="entry name" value="BBS2_hp"/>
    <property type="match status" value="1"/>
</dbReference>
<evidence type="ECO:0000313" key="2">
    <source>
        <dbReference type="EMBL" id="VDP89665.1"/>
    </source>
</evidence>
<protein>
    <submittedName>
        <fullName evidence="4">BBS2_C domain-containing protein</fullName>
    </submittedName>
</protein>
<dbReference type="EMBL" id="UZAN01052766">
    <property type="protein sequence ID" value="VDP89665.1"/>
    <property type="molecule type" value="Genomic_DNA"/>
</dbReference>
<dbReference type="WBParaSite" id="ECPE_0001242801-mRNA-1">
    <property type="protein sequence ID" value="ECPE_0001242801-mRNA-1"/>
    <property type="gene ID" value="ECPE_0001242801"/>
</dbReference>
<dbReference type="GO" id="GO:0036064">
    <property type="term" value="C:ciliary basal body"/>
    <property type="evidence" value="ECO:0007669"/>
    <property type="project" value="TreeGrafter"/>
</dbReference>
<evidence type="ECO:0000313" key="4">
    <source>
        <dbReference type="WBParaSite" id="ECPE_0001242801-mRNA-1"/>
    </source>
</evidence>
<dbReference type="PANTHER" id="PTHR32465">
    <property type="entry name" value="BARDET-BIEDL SYNDROME 2 PROTEIN"/>
    <property type="match status" value="1"/>
</dbReference>
<dbReference type="GO" id="GO:0034464">
    <property type="term" value="C:BBSome"/>
    <property type="evidence" value="ECO:0007669"/>
    <property type="project" value="InterPro"/>
</dbReference>
<gene>
    <name evidence="2" type="ORF">ECPE_LOCUS12393</name>
</gene>
<name>A0A183AZK7_9TREM</name>
<accession>A0A183AZK7</accession>
<dbReference type="InterPro" id="IPR055380">
    <property type="entry name" value="BBS2_hp_dom"/>
</dbReference>